<evidence type="ECO:0000256" key="11">
    <source>
        <dbReference type="PROSITE-ProRule" id="PRU00042"/>
    </source>
</evidence>
<feature type="domain" description="C2H2-type" evidence="13">
    <location>
        <begin position="892"/>
        <end position="921"/>
    </location>
</feature>
<dbReference type="SUPFAM" id="SSF57667">
    <property type="entry name" value="beta-beta-alpha zinc fingers"/>
    <property type="match status" value="3"/>
</dbReference>
<sequence length="1315" mass="145367">MDPLVSPALLPSNFYYAYKYFEWRDHLEQHLMKANKSNYETSPNHLVHGWDTVDGSSAPPTIILNVLENQTRSTKLSGIASTSPPQNTPLMPVPMHYSVSNPSSDMGLLADGGATHRSPTMTINNTMDSSSCLPTGETIISPSTRNESLDSTHQNEPIPLEFSSPAPDRSTHTEDHTGSPISNSEPRMWPHGDTWWTKLETCDESRPADLSKSGQCAESSELLSGETHSDGEMNMSSESMKRKPREDIKIQPYALRGSVEVFKCPLCSKSEIFSRGQLTNHLQEHQSSFKREDYKHVCCFCFSELSSNSSLERHLLTHTNHRPFNCTFCDKAFTTNGNLSRHIRTSHQVKSVNLINPLDSNISNQTNWHPATTNDEQQLVDYAQKESAIFHSEQGFKNSTFDDSTESGANSNIAQNLALNLNISAATQSKDTRITSDQTTLCNLFPNEKFGSVGKVTQEMDPVTAEIGFTRPVGPISHKTITDGRVCSSPTIAILDDEQTKVGISTTSHERSLVSSEKNWPPENLLHWASIRLQNTALLQLISGHASHSHTSPSEQLSASPSIPFPVVAADVAALPLNTGLLTALWPQMVNAIPFSGTAVTSGTSVVLTPNHILSVTPTPMSTADERPVPRLLPPIYGRPWTGLWIPKDPGSLELTVNRVAHSLSRKVQKIHVQHRGQGTRMSNRFVKRLKRQSGPPIALLVKSEDIHPTGVNHILSPEPLNNPKDVEILDLSIPKRKRSNLPNCRQTSDQSVASDTISAIPLTPIMNQNDNAPHQNESFECKANKSLLGLTNDKCPKDTVYVASPVRAESGIVASFPSVKPMRPLSVDMLSFAVVAPSASPNADPILHSPVVTSPIPVSNATRALPIPLLPGLRFPYVHKKNSYKDAPKLITCPIPGCSQKFPWNSSLKRHILTHTPHKPFACTRCTKSFSTKSNRERHMERVHQVSLKRQRQRVQCAQGPDGQRIDSIGDTRSFNSACASETASNLPEGSEELREDEIISMSSNEKQAEDISNTLLTRAGDPVVEPNPERLYSAALLAATAAAAAAAAVNPGSNAAPPSHPYLSVPREYMLRHTQWSRGMRRNRRSQRTQVADLDWIKPEGDIVGSKSTEDSSEKAIDLSLQSTTSNNVTILRCSICLATVTTKSFRRHLTHHQMENVIFRCHLCQMSFNDRVVTLKHWSVRHSEEWTKFLGKLGSSGCPIDSLTSLIENVPYPKDEMETTINGDNAKSGVTDIRHVSCCICLHRFGSQQDLQRHMRSHTGERPFVCPDCGKEFSLKHSMHRHYRVHLKQGTIGSTVSPNYPSNVISEFHTLR</sequence>
<feature type="region of interest" description="Disordered" evidence="12">
    <location>
        <begin position="113"/>
        <end position="190"/>
    </location>
</feature>
<protein>
    <submittedName>
        <fullName evidence="16">Ras-responsive element-binding protein 1</fullName>
    </submittedName>
</protein>
<evidence type="ECO:0000256" key="6">
    <source>
        <dbReference type="ARBA" id="ARBA00022833"/>
    </source>
</evidence>
<feature type="domain" description="C2H2-type" evidence="13">
    <location>
        <begin position="922"/>
        <end position="945"/>
    </location>
</feature>
<evidence type="ECO:0000256" key="1">
    <source>
        <dbReference type="ARBA" id="ARBA00004123"/>
    </source>
</evidence>
<evidence type="ECO:0000313" key="16">
    <source>
        <dbReference type="WBParaSite" id="ECPE_0000414601-mRNA-1"/>
    </source>
</evidence>
<evidence type="ECO:0000256" key="2">
    <source>
        <dbReference type="ARBA" id="ARBA00006991"/>
    </source>
</evidence>
<dbReference type="GO" id="GO:0001228">
    <property type="term" value="F:DNA-binding transcription activator activity, RNA polymerase II-specific"/>
    <property type="evidence" value="ECO:0007669"/>
    <property type="project" value="TreeGrafter"/>
</dbReference>
<keyword evidence="7" id="KW-0805">Transcription regulation</keyword>
<dbReference type="GO" id="GO:0005634">
    <property type="term" value="C:nucleus"/>
    <property type="evidence" value="ECO:0007669"/>
    <property type="project" value="UniProtKB-SubCell"/>
</dbReference>
<reference evidence="16" key="1">
    <citation type="submission" date="2016-06" db="UniProtKB">
        <authorList>
            <consortium name="WormBaseParasite"/>
        </authorList>
    </citation>
    <scope>IDENTIFICATION</scope>
</reference>
<dbReference type="PROSITE" id="PS00028">
    <property type="entry name" value="ZINC_FINGER_C2H2_1"/>
    <property type="match status" value="7"/>
</dbReference>
<dbReference type="OrthoDB" id="3069995at2759"/>
<evidence type="ECO:0000313" key="14">
    <source>
        <dbReference type="EMBL" id="VDP71731.1"/>
    </source>
</evidence>
<feature type="domain" description="C2H2-type" evidence="13">
    <location>
        <begin position="296"/>
        <end position="323"/>
    </location>
</feature>
<dbReference type="Gene3D" id="3.30.160.60">
    <property type="entry name" value="Classic Zinc Finger"/>
    <property type="match status" value="7"/>
</dbReference>
<proteinExistence type="inferred from homology"/>
<accession>A0A183AB03</accession>
<keyword evidence="15" id="KW-1185">Reference proteome</keyword>
<dbReference type="Proteomes" id="UP000272942">
    <property type="component" value="Unassembled WGS sequence"/>
</dbReference>
<dbReference type="SMART" id="SM00355">
    <property type="entry name" value="ZnF_C2H2"/>
    <property type="match status" value="9"/>
</dbReference>
<feature type="domain" description="C2H2-type" evidence="13">
    <location>
        <begin position="324"/>
        <end position="347"/>
    </location>
</feature>
<keyword evidence="10" id="KW-0539">Nucleus</keyword>
<evidence type="ECO:0000256" key="10">
    <source>
        <dbReference type="ARBA" id="ARBA00023242"/>
    </source>
</evidence>
<feature type="domain" description="C2H2-type" evidence="13">
    <location>
        <begin position="1239"/>
        <end position="1266"/>
    </location>
</feature>
<keyword evidence="3" id="KW-0479">Metal-binding</keyword>
<evidence type="ECO:0000313" key="15">
    <source>
        <dbReference type="Proteomes" id="UP000272942"/>
    </source>
</evidence>
<dbReference type="InterPro" id="IPR013087">
    <property type="entry name" value="Znf_C2H2_type"/>
</dbReference>
<dbReference type="FunFam" id="3.30.160.60:FF:002343">
    <property type="entry name" value="Zinc finger protein 33A"/>
    <property type="match status" value="1"/>
</dbReference>
<dbReference type="InterPro" id="IPR052795">
    <property type="entry name" value="RREB1"/>
</dbReference>
<keyword evidence="5 11" id="KW-0863">Zinc-finger</keyword>
<dbReference type="EMBL" id="UZAN01041025">
    <property type="protein sequence ID" value="VDP71731.1"/>
    <property type="molecule type" value="Genomic_DNA"/>
</dbReference>
<reference evidence="14 15" key="2">
    <citation type="submission" date="2018-11" db="EMBL/GenBank/DDBJ databases">
        <authorList>
            <consortium name="Pathogen Informatics"/>
        </authorList>
    </citation>
    <scope>NUCLEOTIDE SEQUENCE [LARGE SCALE GENOMIC DNA]</scope>
    <source>
        <strain evidence="14 15">Egypt</strain>
    </source>
</reference>
<feature type="compositionally biased region" description="Polar residues" evidence="12">
    <location>
        <begin position="117"/>
        <end position="155"/>
    </location>
</feature>
<evidence type="ECO:0000256" key="4">
    <source>
        <dbReference type="ARBA" id="ARBA00022737"/>
    </source>
</evidence>
<dbReference type="GO" id="GO:0000978">
    <property type="term" value="F:RNA polymerase II cis-regulatory region sequence-specific DNA binding"/>
    <property type="evidence" value="ECO:0007669"/>
    <property type="project" value="TreeGrafter"/>
</dbReference>
<feature type="compositionally biased region" description="Polar residues" evidence="12">
    <location>
        <begin position="212"/>
        <end position="222"/>
    </location>
</feature>
<dbReference type="InterPro" id="IPR036236">
    <property type="entry name" value="Znf_C2H2_sf"/>
</dbReference>
<keyword evidence="4" id="KW-0677">Repeat</keyword>
<organism evidence="16">
    <name type="scientific">Echinostoma caproni</name>
    <dbReference type="NCBI Taxonomy" id="27848"/>
    <lineage>
        <taxon>Eukaryota</taxon>
        <taxon>Metazoa</taxon>
        <taxon>Spiralia</taxon>
        <taxon>Lophotrochozoa</taxon>
        <taxon>Platyhelminthes</taxon>
        <taxon>Trematoda</taxon>
        <taxon>Digenea</taxon>
        <taxon>Plagiorchiida</taxon>
        <taxon>Echinostomata</taxon>
        <taxon>Echinostomatoidea</taxon>
        <taxon>Echinostomatidae</taxon>
        <taxon>Echinostoma</taxon>
    </lineage>
</organism>
<gene>
    <name evidence="14" type="ORF">ECPE_LOCUS4138</name>
</gene>
<keyword evidence="8" id="KW-0238">DNA-binding</keyword>
<dbReference type="FunFam" id="3.30.160.60:FF:000100">
    <property type="entry name" value="Zinc finger 45-like"/>
    <property type="match status" value="1"/>
</dbReference>
<feature type="domain" description="C2H2-type" evidence="13">
    <location>
        <begin position="1267"/>
        <end position="1294"/>
    </location>
</feature>
<evidence type="ECO:0000256" key="8">
    <source>
        <dbReference type="ARBA" id="ARBA00023125"/>
    </source>
</evidence>
<evidence type="ECO:0000256" key="5">
    <source>
        <dbReference type="ARBA" id="ARBA00022771"/>
    </source>
</evidence>
<keyword evidence="6" id="KW-0862">Zinc</keyword>
<dbReference type="PANTHER" id="PTHR46451">
    <property type="entry name" value="RAS-RESPONSIVE ELEMENT-BINDING PROTEIN 1"/>
    <property type="match status" value="1"/>
</dbReference>
<dbReference type="GO" id="GO:0008270">
    <property type="term" value="F:zinc ion binding"/>
    <property type="evidence" value="ECO:0007669"/>
    <property type="project" value="UniProtKB-KW"/>
</dbReference>
<evidence type="ECO:0000259" key="13">
    <source>
        <dbReference type="PROSITE" id="PS50157"/>
    </source>
</evidence>
<dbReference type="FunFam" id="3.30.160.60:FF:000075">
    <property type="entry name" value="Putative zinc finger protein 536"/>
    <property type="match status" value="1"/>
</dbReference>
<comment type="similarity">
    <text evidence="2">Belongs to the krueppel C2H2-type zinc-finger protein family.</text>
</comment>
<dbReference type="Pfam" id="PF00096">
    <property type="entry name" value="zf-C2H2"/>
    <property type="match status" value="3"/>
</dbReference>
<comment type="subcellular location">
    <subcellularLocation>
        <location evidence="1">Nucleus</location>
    </subcellularLocation>
</comment>
<name>A0A183AB03_9TREM</name>
<evidence type="ECO:0000256" key="3">
    <source>
        <dbReference type="ARBA" id="ARBA00022723"/>
    </source>
</evidence>
<evidence type="ECO:0000256" key="9">
    <source>
        <dbReference type="ARBA" id="ARBA00023163"/>
    </source>
</evidence>
<dbReference type="PANTHER" id="PTHR46451:SF1">
    <property type="entry name" value="RAS-RESPONSIVE ELEMENT-BINDING PROTEIN 1"/>
    <property type="match status" value="1"/>
</dbReference>
<dbReference type="WBParaSite" id="ECPE_0000414601-mRNA-1">
    <property type="protein sequence ID" value="ECPE_0000414601-mRNA-1"/>
    <property type="gene ID" value="ECPE_0000414601"/>
</dbReference>
<dbReference type="PROSITE" id="PS50157">
    <property type="entry name" value="ZINC_FINGER_C2H2_2"/>
    <property type="match status" value="6"/>
</dbReference>
<feature type="region of interest" description="Disordered" evidence="12">
    <location>
        <begin position="206"/>
        <end position="245"/>
    </location>
</feature>
<evidence type="ECO:0000256" key="7">
    <source>
        <dbReference type="ARBA" id="ARBA00023015"/>
    </source>
</evidence>
<keyword evidence="9" id="KW-0804">Transcription</keyword>
<evidence type="ECO:0000256" key="12">
    <source>
        <dbReference type="SAM" id="MobiDB-lite"/>
    </source>
</evidence>